<evidence type="ECO:0000256" key="1">
    <source>
        <dbReference type="SAM" id="Phobius"/>
    </source>
</evidence>
<dbReference type="PANTHER" id="PTHR33592">
    <property type="entry name" value="TRANSMEMBRANE PROTEIN"/>
    <property type="match status" value="1"/>
</dbReference>
<keyword evidence="1" id="KW-1133">Transmembrane helix</keyword>
<sequence>MSTPNPKANIQHFKAAHVQMGFLQETRALLVFALLFISLTAEFGAATRPWRLRERLFRQIVPEFESLPRGPVPPSAGSPCTNIPCGSGHCVVNQINVAGRLFRSPPAFPTVDVMKFAGIVSMEQ</sequence>
<feature type="transmembrane region" description="Helical" evidence="1">
    <location>
        <begin position="28"/>
        <end position="46"/>
    </location>
</feature>
<dbReference type="EMBL" id="JBBPBM010000008">
    <property type="protein sequence ID" value="KAK8571887.1"/>
    <property type="molecule type" value="Genomic_DNA"/>
</dbReference>
<evidence type="ECO:0000313" key="2">
    <source>
        <dbReference type="EMBL" id="KAK8571887.1"/>
    </source>
</evidence>
<gene>
    <name evidence="2" type="ORF">V6N12_027955</name>
</gene>
<proteinExistence type="predicted"/>
<protein>
    <submittedName>
        <fullName evidence="2">Uncharacterized protein</fullName>
    </submittedName>
</protein>
<keyword evidence="3" id="KW-1185">Reference proteome</keyword>
<keyword evidence="1" id="KW-0472">Membrane</keyword>
<accession>A0ABR2F4H5</accession>
<dbReference type="PANTHER" id="PTHR33592:SF10">
    <property type="entry name" value="TRANSMEMBRANE PROTEIN"/>
    <property type="match status" value="1"/>
</dbReference>
<organism evidence="2 3">
    <name type="scientific">Hibiscus sabdariffa</name>
    <name type="common">roselle</name>
    <dbReference type="NCBI Taxonomy" id="183260"/>
    <lineage>
        <taxon>Eukaryota</taxon>
        <taxon>Viridiplantae</taxon>
        <taxon>Streptophyta</taxon>
        <taxon>Embryophyta</taxon>
        <taxon>Tracheophyta</taxon>
        <taxon>Spermatophyta</taxon>
        <taxon>Magnoliopsida</taxon>
        <taxon>eudicotyledons</taxon>
        <taxon>Gunneridae</taxon>
        <taxon>Pentapetalae</taxon>
        <taxon>rosids</taxon>
        <taxon>malvids</taxon>
        <taxon>Malvales</taxon>
        <taxon>Malvaceae</taxon>
        <taxon>Malvoideae</taxon>
        <taxon>Hibiscus</taxon>
    </lineage>
</organism>
<evidence type="ECO:0000313" key="3">
    <source>
        <dbReference type="Proteomes" id="UP001472677"/>
    </source>
</evidence>
<dbReference type="Proteomes" id="UP001472677">
    <property type="component" value="Unassembled WGS sequence"/>
</dbReference>
<reference evidence="2 3" key="1">
    <citation type="journal article" date="2024" name="G3 (Bethesda)">
        <title>Genome assembly of Hibiscus sabdariffa L. provides insights into metabolisms of medicinal natural products.</title>
        <authorList>
            <person name="Kim T."/>
        </authorList>
    </citation>
    <scope>NUCLEOTIDE SEQUENCE [LARGE SCALE GENOMIC DNA]</scope>
    <source>
        <strain evidence="2">TK-2024</strain>
        <tissue evidence="2">Old leaves</tissue>
    </source>
</reference>
<name>A0ABR2F4H5_9ROSI</name>
<keyword evidence="1" id="KW-0812">Transmembrane</keyword>
<comment type="caution">
    <text evidence="2">The sequence shown here is derived from an EMBL/GenBank/DDBJ whole genome shotgun (WGS) entry which is preliminary data.</text>
</comment>